<evidence type="ECO:0000256" key="5">
    <source>
        <dbReference type="ARBA" id="ARBA00022792"/>
    </source>
</evidence>
<dbReference type="GO" id="GO:0061617">
    <property type="term" value="C:MICOS complex"/>
    <property type="evidence" value="ECO:0007669"/>
    <property type="project" value="TreeGrafter"/>
</dbReference>
<comment type="function">
    <text evidence="11">Component of the MICOS complex, a large protein complex of the mitochondrial inner membrane that plays crucial roles in the maintenance of crista junctions, inner membrane architecture, and formation of contact sites to the outer membrane. Plays a role in keeping cristae membranes connected to the inner boundary membrane. Also promotes protein import via the mitochondrial intermembrane space assembly (MIA) pathway.</text>
</comment>
<evidence type="ECO:0000256" key="7">
    <source>
        <dbReference type="ARBA" id="ARBA00022989"/>
    </source>
</evidence>
<dbReference type="RefSeq" id="XP_019040541.1">
    <property type="nucleotide sequence ID" value="XM_019185553.1"/>
</dbReference>
<keyword evidence="6" id="KW-0809">Transit peptide</keyword>
<comment type="similarity">
    <text evidence="2 12">Belongs to the MICOS complex subunit Mic60 family.</text>
</comment>
<evidence type="ECO:0000313" key="17">
    <source>
        <dbReference type="Proteomes" id="UP000094112"/>
    </source>
</evidence>
<evidence type="ECO:0000256" key="9">
    <source>
        <dbReference type="ARBA" id="ARBA00023128"/>
    </source>
</evidence>
<comment type="subcellular location">
    <subcellularLocation>
        <location evidence="1 12">Mitochondrion inner membrane</location>
        <topology evidence="1 12">Single-pass membrane protein</topology>
    </subcellularLocation>
</comment>
<reference evidence="16 17" key="1">
    <citation type="journal article" date="2016" name="Proc. Natl. Acad. Sci. U.S.A.">
        <title>Comparative genomics of biotechnologically important yeasts.</title>
        <authorList>
            <person name="Riley R."/>
            <person name="Haridas S."/>
            <person name="Wolfe K.H."/>
            <person name="Lopes M.R."/>
            <person name="Hittinger C.T."/>
            <person name="Goeker M."/>
            <person name="Salamov A.A."/>
            <person name="Wisecaver J.H."/>
            <person name="Long T.M."/>
            <person name="Calvey C.H."/>
            <person name="Aerts A.L."/>
            <person name="Barry K.W."/>
            <person name="Choi C."/>
            <person name="Clum A."/>
            <person name="Coughlan A.Y."/>
            <person name="Deshpande S."/>
            <person name="Douglass A.P."/>
            <person name="Hanson S.J."/>
            <person name="Klenk H.-P."/>
            <person name="LaButti K.M."/>
            <person name="Lapidus A."/>
            <person name="Lindquist E.A."/>
            <person name="Lipzen A.M."/>
            <person name="Meier-Kolthoff J.P."/>
            <person name="Ohm R.A."/>
            <person name="Otillar R.P."/>
            <person name="Pangilinan J.L."/>
            <person name="Peng Y."/>
            <person name="Rokas A."/>
            <person name="Rosa C.A."/>
            <person name="Scheuner C."/>
            <person name="Sibirny A.A."/>
            <person name="Slot J.C."/>
            <person name="Stielow J.B."/>
            <person name="Sun H."/>
            <person name="Kurtzman C.P."/>
            <person name="Blackwell M."/>
            <person name="Grigoriev I.V."/>
            <person name="Jeffries T.W."/>
        </authorList>
    </citation>
    <scope>NUCLEOTIDE SEQUENCE [LARGE SCALE GENOMIC DNA]</scope>
    <source>
        <strain evidence="17">ATCC 58044 / CBS 1984 / NCYC 433 / NRRL Y-366-8</strain>
    </source>
</reference>
<feature type="compositionally biased region" description="Low complexity" evidence="14">
    <location>
        <begin position="105"/>
        <end position="116"/>
    </location>
</feature>
<evidence type="ECO:0000313" key="16">
    <source>
        <dbReference type="EMBL" id="ODQ61334.1"/>
    </source>
</evidence>
<proteinExistence type="inferred from homology"/>
<feature type="chain" id="PRO_5009133725" description="MICOS complex subunit MIC60" evidence="15">
    <location>
        <begin position="17"/>
        <end position="477"/>
    </location>
</feature>
<dbReference type="AlphaFoldDB" id="A0A1E3P7Z2"/>
<dbReference type="OrthoDB" id="10261039at2759"/>
<evidence type="ECO:0000256" key="4">
    <source>
        <dbReference type="ARBA" id="ARBA00022692"/>
    </source>
</evidence>
<evidence type="ECO:0000256" key="3">
    <source>
        <dbReference type="ARBA" id="ARBA00018116"/>
    </source>
</evidence>
<keyword evidence="17" id="KW-1185">Reference proteome</keyword>
<dbReference type="PANTHER" id="PTHR15415">
    <property type="entry name" value="MITOFILIN"/>
    <property type="match status" value="1"/>
</dbReference>
<protein>
    <recommendedName>
        <fullName evidence="3 12">MICOS complex subunit MIC60</fullName>
    </recommendedName>
    <alternativeName>
        <fullName evidence="12">Mitofilin</fullName>
    </alternativeName>
</protein>
<accession>A0A1E3P7Z2</accession>
<keyword evidence="4 12" id="KW-0812">Transmembrane</keyword>
<keyword evidence="8 13" id="KW-0175">Coiled coil</keyword>
<dbReference type="GeneID" id="30202799"/>
<evidence type="ECO:0000256" key="14">
    <source>
        <dbReference type="SAM" id="MobiDB-lite"/>
    </source>
</evidence>
<keyword evidence="9 12" id="KW-0496">Mitochondrion</keyword>
<keyword evidence="7" id="KW-1133">Transmembrane helix</keyword>
<dbReference type="EMBL" id="KV454209">
    <property type="protein sequence ID" value="ODQ61334.1"/>
    <property type="molecule type" value="Genomic_DNA"/>
</dbReference>
<organism evidence="16 17">
    <name type="scientific">Wickerhamomyces anomalus (strain ATCC 58044 / CBS 1984 / NCYC 433 / NRRL Y-366-8)</name>
    <name type="common">Yeast</name>
    <name type="synonym">Hansenula anomala</name>
    <dbReference type="NCBI Taxonomy" id="683960"/>
    <lineage>
        <taxon>Eukaryota</taxon>
        <taxon>Fungi</taxon>
        <taxon>Dikarya</taxon>
        <taxon>Ascomycota</taxon>
        <taxon>Saccharomycotina</taxon>
        <taxon>Saccharomycetes</taxon>
        <taxon>Phaffomycetales</taxon>
        <taxon>Wickerhamomycetaceae</taxon>
        <taxon>Wickerhamomyces</taxon>
    </lineage>
</organism>
<feature type="signal peptide" evidence="15">
    <location>
        <begin position="1"/>
        <end position="16"/>
    </location>
</feature>
<comment type="subunit">
    <text evidence="12">Component of the mitochondrial contact site and cristae organizing system (MICOS) complex.</text>
</comment>
<evidence type="ECO:0000256" key="2">
    <source>
        <dbReference type="ARBA" id="ARBA00010877"/>
    </source>
</evidence>
<evidence type="ECO:0000256" key="15">
    <source>
        <dbReference type="SAM" id="SignalP"/>
    </source>
</evidence>
<dbReference type="GO" id="GO:0042407">
    <property type="term" value="P:cristae formation"/>
    <property type="evidence" value="ECO:0007669"/>
    <property type="project" value="TreeGrafter"/>
</dbReference>
<dbReference type="Pfam" id="PF09731">
    <property type="entry name" value="Mitofilin"/>
    <property type="match status" value="2"/>
</dbReference>
<dbReference type="Proteomes" id="UP000094112">
    <property type="component" value="Unassembled WGS sequence"/>
</dbReference>
<sequence length="477" mass="53612">MFRSTVGKTVLNLTLATTVLYGGGVALSCKNDAFNELFTDNVPLAEDIVDYIQSFQTTKKDYNIQNFKEKFGEWEKTLDIPKSGIISQKIESLKEKEAIAPKNATTSSDPKSTTSTIHDGAPRPKIELSPIELKAKDSNLQKVIGEVNRIILLINKDQLSKDEHFDKIVGLIKDLDENLVVLQDAKDSQVSKQIQEAISVKENEVLNSFTNEFNNIVARIEKTHESKLNDEVSKAKEVISKQAENIIKQNQINTINEFTNLIEDTISKEREGKYAKFDELNSKLTTLQNLVLTIDEHLNNSELKSRLQLNLNKLKAKLTSNSNENLTLEIAELNKLAIESKNQVISTAINSIDQEIIKNGLLTNSQLITRFHLLVPELRSAALLPPNAGLLGHLSSILFSKFLLSKEGHVDGKDIESVIARVDNYLVSNQLDNAVEEIANLKGWNRKLANDWLVEGRRRLEVEFLVNLIDLESRTLF</sequence>
<gene>
    <name evidence="16" type="ORF">WICANDRAFT_83498</name>
</gene>
<dbReference type="PROSITE" id="PS51257">
    <property type="entry name" value="PROKAR_LIPOPROTEIN"/>
    <property type="match status" value="1"/>
</dbReference>
<keyword evidence="15" id="KW-0732">Signal</keyword>
<evidence type="ECO:0000256" key="10">
    <source>
        <dbReference type="ARBA" id="ARBA00023136"/>
    </source>
</evidence>
<dbReference type="STRING" id="683960.A0A1E3P7Z2"/>
<evidence type="ECO:0000256" key="6">
    <source>
        <dbReference type="ARBA" id="ARBA00022946"/>
    </source>
</evidence>
<feature type="coiled-coil region" evidence="13">
    <location>
        <begin position="304"/>
        <end position="343"/>
    </location>
</feature>
<evidence type="ECO:0000256" key="13">
    <source>
        <dbReference type="SAM" id="Coils"/>
    </source>
</evidence>
<evidence type="ECO:0000256" key="8">
    <source>
        <dbReference type="ARBA" id="ARBA00023054"/>
    </source>
</evidence>
<feature type="region of interest" description="Disordered" evidence="14">
    <location>
        <begin position="97"/>
        <end position="124"/>
    </location>
</feature>
<dbReference type="InterPro" id="IPR019133">
    <property type="entry name" value="MIC60"/>
</dbReference>
<evidence type="ECO:0000256" key="12">
    <source>
        <dbReference type="RuleBase" id="RU363000"/>
    </source>
</evidence>
<evidence type="ECO:0000256" key="11">
    <source>
        <dbReference type="ARBA" id="ARBA00025571"/>
    </source>
</evidence>
<keyword evidence="5 12" id="KW-0999">Mitochondrion inner membrane</keyword>
<name>A0A1E3P7Z2_WICAA</name>
<evidence type="ECO:0000256" key="1">
    <source>
        <dbReference type="ARBA" id="ARBA00004434"/>
    </source>
</evidence>
<dbReference type="PANTHER" id="PTHR15415:SF7">
    <property type="entry name" value="MICOS COMPLEX SUBUNIT MIC60"/>
    <property type="match status" value="1"/>
</dbReference>
<keyword evidence="10" id="KW-0472">Membrane</keyword>